<keyword evidence="2" id="KW-1185">Reference proteome</keyword>
<accession>A0AAE0FTS3</accession>
<dbReference type="AlphaFoldDB" id="A0AAE0FTS3"/>
<evidence type="ECO:0000313" key="1">
    <source>
        <dbReference type="EMBL" id="KAK3265927.1"/>
    </source>
</evidence>
<comment type="caution">
    <text evidence="1">The sequence shown here is derived from an EMBL/GenBank/DDBJ whole genome shotgun (WGS) entry which is preliminary data.</text>
</comment>
<dbReference type="Proteomes" id="UP001190700">
    <property type="component" value="Unassembled WGS sequence"/>
</dbReference>
<sequence>MERVHFYDVLTFEQGVWNGTLKISSLTLFEVYIRESTIYSLRPDGGWTFTEDWSPYVKNGSEIVGKEGKLLHL</sequence>
<protein>
    <submittedName>
        <fullName evidence="1">Uncharacterized protein</fullName>
    </submittedName>
</protein>
<name>A0AAE0FTS3_9CHLO</name>
<reference evidence="1 2" key="1">
    <citation type="journal article" date="2015" name="Genome Biol. Evol.">
        <title>Comparative Genomics of a Bacterivorous Green Alga Reveals Evolutionary Causalities and Consequences of Phago-Mixotrophic Mode of Nutrition.</title>
        <authorList>
            <person name="Burns J.A."/>
            <person name="Paasch A."/>
            <person name="Narechania A."/>
            <person name="Kim E."/>
        </authorList>
    </citation>
    <scope>NUCLEOTIDE SEQUENCE [LARGE SCALE GENOMIC DNA]</scope>
    <source>
        <strain evidence="1 2">PLY_AMNH</strain>
    </source>
</reference>
<organism evidence="1 2">
    <name type="scientific">Cymbomonas tetramitiformis</name>
    <dbReference type="NCBI Taxonomy" id="36881"/>
    <lineage>
        <taxon>Eukaryota</taxon>
        <taxon>Viridiplantae</taxon>
        <taxon>Chlorophyta</taxon>
        <taxon>Pyramimonadophyceae</taxon>
        <taxon>Pyramimonadales</taxon>
        <taxon>Pyramimonadaceae</taxon>
        <taxon>Cymbomonas</taxon>
    </lineage>
</organism>
<evidence type="ECO:0000313" key="2">
    <source>
        <dbReference type="Proteomes" id="UP001190700"/>
    </source>
</evidence>
<gene>
    <name evidence="1" type="ORF">CYMTET_25423</name>
</gene>
<proteinExistence type="predicted"/>
<dbReference type="EMBL" id="LGRX02013576">
    <property type="protein sequence ID" value="KAK3265927.1"/>
    <property type="molecule type" value="Genomic_DNA"/>
</dbReference>